<keyword evidence="3" id="KW-0808">Transferase</keyword>
<reference evidence="12 13" key="2">
    <citation type="submission" date="2025-04" db="UniProtKB">
        <authorList>
            <consortium name="RefSeq"/>
        </authorList>
    </citation>
    <scope>IDENTIFICATION</scope>
    <source>
        <strain evidence="12 13">S238N-H82</strain>
        <tissue evidence="12 13">Testes</tissue>
    </source>
</reference>
<name>A0A9J7KQG2_BRAFL</name>
<dbReference type="Pfam" id="PF06990">
    <property type="entry name" value="Gal-3-0_sulfotr"/>
    <property type="match status" value="1"/>
</dbReference>
<dbReference type="Gene3D" id="3.40.50.300">
    <property type="entry name" value="P-loop containing nucleotide triphosphate hydrolases"/>
    <property type="match status" value="1"/>
</dbReference>
<evidence type="ECO:0000256" key="5">
    <source>
        <dbReference type="ARBA" id="ARBA00022968"/>
    </source>
</evidence>
<evidence type="ECO:0000256" key="2">
    <source>
        <dbReference type="ARBA" id="ARBA00008124"/>
    </source>
</evidence>
<dbReference type="GO" id="GO:0008146">
    <property type="term" value="F:sulfotransferase activity"/>
    <property type="evidence" value="ECO:0000318"/>
    <property type="project" value="GO_Central"/>
</dbReference>
<keyword evidence="8 10" id="KW-0472">Membrane</keyword>
<evidence type="ECO:0000256" key="3">
    <source>
        <dbReference type="ARBA" id="ARBA00022679"/>
    </source>
</evidence>
<dbReference type="SUPFAM" id="SSF52540">
    <property type="entry name" value="P-loop containing nucleoside triphosphate hydrolases"/>
    <property type="match status" value="1"/>
</dbReference>
<keyword evidence="9" id="KW-0325">Glycoprotein</keyword>
<gene>
    <name evidence="12 13" type="primary">LOC118410635</name>
</gene>
<dbReference type="PANTHER" id="PTHR14647">
    <property type="entry name" value="GALACTOSE-3-O-SULFOTRANSFERASE"/>
    <property type="match status" value="1"/>
</dbReference>
<evidence type="ECO:0000256" key="8">
    <source>
        <dbReference type="ARBA" id="ARBA00023136"/>
    </source>
</evidence>
<feature type="transmembrane region" description="Helical" evidence="10">
    <location>
        <begin position="12"/>
        <end position="31"/>
    </location>
</feature>
<protein>
    <submittedName>
        <fullName evidence="12 13">Galactosylceramide sulfotransferase-like isoform X1</fullName>
    </submittedName>
</protein>
<evidence type="ECO:0000256" key="4">
    <source>
        <dbReference type="ARBA" id="ARBA00022692"/>
    </source>
</evidence>
<keyword evidence="6 10" id="KW-1133">Transmembrane helix</keyword>
<keyword evidence="7" id="KW-0333">Golgi apparatus</keyword>
<comment type="subcellular location">
    <subcellularLocation>
        <location evidence="1">Golgi apparatus membrane</location>
        <topology evidence="1">Single-pass type II membrane protein</topology>
    </subcellularLocation>
</comment>
<dbReference type="AlphaFoldDB" id="A0A9J7KQG2"/>
<evidence type="ECO:0000256" key="1">
    <source>
        <dbReference type="ARBA" id="ARBA00004323"/>
    </source>
</evidence>
<dbReference type="InterPro" id="IPR009729">
    <property type="entry name" value="Gal-3-0_sulfotransfrase"/>
</dbReference>
<dbReference type="InterPro" id="IPR027417">
    <property type="entry name" value="P-loop_NTPase"/>
</dbReference>
<dbReference type="Proteomes" id="UP000001554">
    <property type="component" value="Chromosome 2"/>
</dbReference>
<dbReference type="GO" id="GO:0001733">
    <property type="term" value="F:galactosylceramide sulfotransferase activity"/>
    <property type="evidence" value="ECO:0007669"/>
    <property type="project" value="InterPro"/>
</dbReference>
<sequence>MVTHMASSRMTTAFWGCTFLGFLVFVGIGFISTNMYEDSMPSSNWAPPHKMPNRKFSGTRGEEICDVKQNFVFVKVHKAGGTTATCIFQRFGYEHNLTFVLPMNINSDIGWPNIFKREDFIPSADGTFNLLVDHTVYHRKLLDHIMPPDTVYIAILRHPLAQLRSVFNWYGLAKRFPELKGVRVDPVASFLKDPEKYQIPLVARSKAPHTLSKNFMAYDLGFPPGLFDDRSSVDEFVQKIAREIDLVLILEHFSESLVLLRRMMCWKLKDILYNVSPKNLRKYTKPTTENASLVEAHRRWSNVDYFLYDHFNATLWQKIQDEDNDFHQEVRHFENVLQSMTTYCTKAILEFEVQKRLVTRRARAAIKKVPNVTLVTTWEVNNAAGRQTIPRTAWHDQFDIDPHLCLKLRMEWQDWEYVLKKKHKLMVKNGSDTVRSAIQFNHLKILDQTLLSNVFNMTYEQDVQ</sequence>
<evidence type="ECO:0000313" key="12">
    <source>
        <dbReference type="RefSeq" id="XP_035668310.1"/>
    </source>
</evidence>
<keyword evidence="11" id="KW-1185">Reference proteome</keyword>
<dbReference type="RefSeq" id="XP_035668310.1">
    <property type="nucleotide sequence ID" value="XM_035812417.1"/>
</dbReference>
<evidence type="ECO:0000313" key="11">
    <source>
        <dbReference type="Proteomes" id="UP000001554"/>
    </source>
</evidence>
<evidence type="ECO:0000256" key="9">
    <source>
        <dbReference type="ARBA" id="ARBA00023180"/>
    </source>
</evidence>
<proteinExistence type="inferred from homology"/>
<evidence type="ECO:0000256" key="10">
    <source>
        <dbReference type="SAM" id="Phobius"/>
    </source>
</evidence>
<accession>A0A9J7KQG2</accession>
<dbReference type="OMA" id="RTAWHDE"/>
<keyword evidence="5" id="KW-0735">Signal-anchor</keyword>
<dbReference type="GeneID" id="118410635"/>
<evidence type="ECO:0000313" key="13">
    <source>
        <dbReference type="RefSeq" id="XP_035668311.1"/>
    </source>
</evidence>
<dbReference type="OrthoDB" id="514299at2759"/>
<dbReference type="KEGG" id="bfo:118410635"/>
<dbReference type="GO" id="GO:0000139">
    <property type="term" value="C:Golgi membrane"/>
    <property type="evidence" value="ECO:0007669"/>
    <property type="project" value="UniProtKB-SubCell"/>
</dbReference>
<organism evidence="11 12">
    <name type="scientific">Branchiostoma floridae</name>
    <name type="common">Florida lancelet</name>
    <name type="synonym">Amphioxus</name>
    <dbReference type="NCBI Taxonomy" id="7739"/>
    <lineage>
        <taxon>Eukaryota</taxon>
        <taxon>Metazoa</taxon>
        <taxon>Chordata</taxon>
        <taxon>Cephalochordata</taxon>
        <taxon>Leptocardii</taxon>
        <taxon>Amphioxiformes</taxon>
        <taxon>Branchiostomatidae</taxon>
        <taxon>Branchiostoma</taxon>
    </lineage>
</organism>
<dbReference type="GO" id="GO:0009247">
    <property type="term" value="P:glycolipid biosynthetic process"/>
    <property type="evidence" value="ECO:0007669"/>
    <property type="project" value="InterPro"/>
</dbReference>
<evidence type="ECO:0000256" key="7">
    <source>
        <dbReference type="ARBA" id="ARBA00023034"/>
    </source>
</evidence>
<evidence type="ECO:0000256" key="6">
    <source>
        <dbReference type="ARBA" id="ARBA00022989"/>
    </source>
</evidence>
<keyword evidence="4 10" id="KW-0812">Transmembrane</keyword>
<reference evidence="11" key="1">
    <citation type="journal article" date="2020" name="Nat. Ecol. Evol.">
        <title>Deeply conserved synteny resolves early events in vertebrate evolution.</title>
        <authorList>
            <person name="Simakov O."/>
            <person name="Marletaz F."/>
            <person name="Yue J.X."/>
            <person name="O'Connell B."/>
            <person name="Jenkins J."/>
            <person name="Brandt A."/>
            <person name="Calef R."/>
            <person name="Tung C.H."/>
            <person name="Huang T.K."/>
            <person name="Schmutz J."/>
            <person name="Satoh N."/>
            <person name="Yu J.K."/>
            <person name="Putnam N.H."/>
            <person name="Green R.E."/>
            <person name="Rokhsar D.S."/>
        </authorList>
    </citation>
    <scope>NUCLEOTIDE SEQUENCE [LARGE SCALE GENOMIC DNA]</scope>
    <source>
        <strain evidence="11">S238N-H82</strain>
    </source>
</reference>
<dbReference type="RefSeq" id="XP_035668311.1">
    <property type="nucleotide sequence ID" value="XM_035812418.1"/>
</dbReference>
<comment type="similarity">
    <text evidence="2">Belongs to the galactose-3-O-sulfotransferase family.</text>
</comment>
<dbReference type="PANTHER" id="PTHR14647:SF87">
    <property type="entry name" value="PUTATIVE-RELATED"/>
    <property type="match status" value="1"/>
</dbReference>